<evidence type="ECO:0000256" key="4">
    <source>
        <dbReference type="SAM" id="Phobius"/>
    </source>
</evidence>
<dbReference type="Gene3D" id="3.30.300.320">
    <property type="match status" value="1"/>
</dbReference>
<name>A0A1R2CLN4_9CILI</name>
<evidence type="ECO:0000313" key="9">
    <source>
        <dbReference type="Proteomes" id="UP000187209"/>
    </source>
</evidence>
<dbReference type="InterPro" id="IPR011050">
    <property type="entry name" value="Pectin_lyase_fold/virulence"/>
</dbReference>
<dbReference type="Pfam" id="PF13229">
    <property type="entry name" value="Beta_helix"/>
    <property type="match status" value="1"/>
</dbReference>
<dbReference type="SUPFAM" id="SSF51126">
    <property type="entry name" value="Pectin lyase-like"/>
    <property type="match status" value="5"/>
</dbReference>
<keyword evidence="9" id="KW-1185">Reference proteome</keyword>
<dbReference type="OrthoDB" id="293546at2759"/>
<feature type="transmembrane region" description="Helical" evidence="4">
    <location>
        <begin position="1888"/>
        <end position="1903"/>
    </location>
</feature>
<accession>A0A1R2CLN4</accession>
<dbReference type="PANTHER" id="PTHR11319:SF35">
    <property type="entry name" value="OUTER MEMBRANE PROTEIN PMPC-RELATED"/>
    <property type="match status" value="1"/>
</dbReference>
<keyword evidence="4" id="KW-0812">Transmembrane</keyword>
<keyword evidence="3" id="KW-0325">Glycoprotein</keyword>
<feature type="transmembrane region" description="Helical" evidence="4">
    <location>
        <begin position="1722"/>
        <end position="1739"/>
    </location>
</feature>
<feature type="transmembrane region" description="Helical" evidence="4">
    <location>
        <begin position="1628"/>
        <end position="1648"/>
    </location>
</feature>
<dbReference type="Pfam" id="PF24633">
    <property type="entry name" value="DUF7630"/>
    <property type="match status" value="1"/>
</dbReference>
<keyword evidence="4" id="KW-1133">Transmembrane helix</keyword>
<evidence type="ECO:0000259" key="6">
    <source>
        <dbReference type="Pfam" id="PF13229"/>
    </source>
</evidence>
<dbReference type="InterPro" id="IPR006626">
    <property type="entry name" value="PbH1"/>
</dbReference>
<dbReference type="EMBL" id="MPUH01000114">
    <property type="protein sequence ID" value="OMJ89933.1"/>
    <property type="molecule type" value="Genomic_DNA"/>
</dbReference>
<dbReference type="PANTHER" id="PTHR11319">
    <property type="entry name" value="G PROTEIN-COUPLED RECEPTOR-RELATED"/>
    <property type="match status" value="1"/>
</dbReference>
<feature type="transmembrane region" description="Helical" evidence="4">
    <location>
        <begin position="1851"/>
        <end position="1868"/>
    </location>
</feature>
<feature type="transmembrane region" description="Helical" evidence="4">
    <location>
        <begin position="1685"/>
        <end position="1710"/>
    </location>
</feature>
<keyword evidence="2" id="KW-1015">Disulfide bond</keyword>
<evidence type="ECO:0000313" key="8">
    <source>
        <dbReference type="EMBL" id="OMJ89933.1"/>
    </source>
</evidence>
<comment type="caution">
    <text evidence="8">The sequence shown here is derived from an EMBL/GenBank/DDBJ whole genome shotgun (WGS) entry which is preliminary data.</text>
</comment>
<organism evidence="8 9">
    <name type="scientific">Stentor coeruleus</name>
    <dbReference type="NCBI Taxonomy" id="5963"/>
    <lineage>
        <taxon>Eukaryota</taxon>
        <taxon>Sar</taxon>
        <taxon>Alveolata</taxon>
        <taxon>Ciliophora</taxon>
        <taxon>Postciliodesmatophora</taxon>
        <taxon>Heterotrichea</taxon>
        <taxon>Heterotrichida</taxon>
        <taxon>Stentoridae</taxon>
        <taxon>Stentor</taxon>
    </lineage>
</organism>
<evidence type="ECO:0000256" key="3">
    <source>
        <dbReference type="ARBA" id="ARBA00023180"/>
    </source>
</evidence>
<dbReference type="InterPro" id="IPR039448">
    <property type="entry name" value="Beta_helix"/>
</dbReference>
<dbReference type="Pfam" id="PF00066">
    <property type="entry name" value="Notch"/>
    <property type="match status" value="1"/>
</dbReference>
<keyword evidence="4" id="KW-0472">Membrane</keyword>
<feature type="transmembrane region" description="Helical" evidence="4">
    <location>
        <begin position="1915"/>
        <end position="1934"/>
    </location>
</feature>
<feature type="transmembrane region" description="Helical" evidence="4">
    <location>
        <begin position="1594"/>
        <end position="1616"/>
    </location>
</feature>
<dbReference type="InterPro" id="IPR000800">
    <property type="entry name" value="Notch_dom"/>
</dbReference>
<sequence length="2002" mass="224742">MIFLSLFLYVHASDDCNPDCPFYWLGDYFCDISCMTGPCGYDNGDCLYACLQNGCPNEASDGICDESCNIDYCGYDYGDCSYCGEFCSEELYFNDICDNECNESICNYDNYACGYCNFDCFENMLGNGVCDLSCLTLNCDFDYYDYEYCNWTKIYVTSENATNGDGSSSNPINSLIYALYTLASMYTEILLFGSDNFILYDADFIGFCHITEAIAYAVIRPLYCSEKNILGCYEEGYMPIILASRQPLCLGIRNRVMIKNVIFSQHELFDPYCQDCDYCRYSFTDIDGVIKDDRGNALYEDQYVNSQICDDYSAYWFFKVITDAYFYLENVRFENMRLGMESLIKISGGFLYMTNVNFTNIVTAGNVINASPYFDRMNFVYSGGVVSFINNGYEVIDENPLKRFIYLEYFTEIIIENVVFQYNLYSSKTLGFITIADSLMIKFSNLQFVNNYSKNYLIHIDQSTVEMYLNPINSENYIDNVLISGCRFENNTASKLVYVYYISECQNVQISQCYFQSNAVEENVVLIEYGEVLPSLCIDGNIATGGVIPKKYIIIFSNKFLNNFSGLGMLTIKNLANIQISDLSFNENGYHISINDITLSGIKSQPGAYIVNSLSNFIINTNYFLISLFSNYRVSFENCDFLRNIVPLIIIDNSMTELIFKNSQFQDNLLYNDEWFLSITSQVFLQLEYLEFYNVTYQNQAKGLIYLKATSKNSVYSIKNVYIENSSDAIRAQMLSSLFISNLTIINSTAKLFSGLYFTGTASSLLSISKSYFSYNTGTTFYLTSEVSGSSLLLTLTESDFYKLKSPGLSLDSSLTLCNESVISKVNFIENKSLVLNIASSHGKLVLIMCNFDSNLAKSTSVIKITGSNEVIIDDSIFQYNQAENLVYIYSEDNSTFVCIQNSEIFYNQGTAVKASYAVFLIKDSKFEGNQGKFGTVGYLTTSALGGFYNIEIENNSASENGMIYMILGSYAKINNVVFYKNYVLGKGAGIFADQNSSIIVEWSRFEENSAFQGSSLYIQHCLAISSVQNTIFLKNKAQASGTITILESYLTIKNSTIEENTAKYYPAIECLYYSNLDIYKVTFKSHIGIGGNIGVETSYVIIKNSNFYNASSDYDASVFYVKSSSLLCEGCMIENATSLVESVIYCSKSKCSFNENFMGNINVDIEGSVILSDDMSNLTVENTVISNYNGSGVTISRTSYLAFINSTLKNGSGLIGGGISCTECTSVEISSSTFKNLSSSTYGGCIYLNPLNPPNILIITSSIFSSCSSSLGGAIYIKSQSTIINSSIFTSNNALLSDSLNSGQGGSIFIEDSSNTQQTSIINCSFTKSSASKSGGGIQWYGIYPTITNCLFSKNQAFYGPDISSYPSQLKIPQNRILTLLEIPPGQQISYPIIINILDHYNQTVLTENQGTGQISVTNTLNFSLSGEVKVTARAGVLNFSSILLAGPPNSLTSLSVTGTFSSTLQLINEDFNVFVRECIIGEALVNENSCIVCQVGKYNLKAGDICKQCPIGALCFGGRNIVAGAGYWRYSKNTDMIMECPYAKACLEENADFEKNKCLEGYTGNLCQSCEEGYSRNGENQCTKCLERGKNIVMLLGIIILLILIIIILTASNIKAALKEQSITSVYYKIIINYFQIVMLTISFNLDWPWLVKSMFTVQSQTAGSSEQLFSFDCYLAENMKPFYAKIIILSILPIISGIFSCIFWLSWSIFRITINLKEKIIGSIIVQLFIFQPSLLKFNFAVFNCMEISQGNYYLISDLNIKCWDAKHLKYALGAALPSLIVWCILAPIALLIFLTKYRNELNTKEERFKYGFIYKGYKTERFYWEFITMSRKLTIISAAVFFKNISVNIQALATFLIIIIAYLLQNKLEPYNLEQLNNMEKKSIIVSAVTIYCGLFFLTKDIDEGGKDFMFGIMLMSNLVFLSYWGYYTFGSLIKKIYFKFKCFQKCVKWVVRQRKIKTVPKMDVNSDDEQNNSLASQWANNSHVHIINSLNSPENND</sequence>
<evidence type="ECO:0000256" key="1">
    <source>
        <dbReference type="ARBA" id="ARBA00022737"/>
    </source>
</evidence>
<dbReference type="InterPro" id="IPR056047">
    <property type="entry name" value="CRMPA-like_DUF7630"/>
</dbReference>
<feature type="transmembrane region" description="Helical" evidence="4">
    <location>
        <begin position="1774"/>
        <end position="1798"/>
    </location>
</feature>
<dbReference type="Gene3D" id="2.160.20.10">
    <property type="entry name" value="Single-stranded right-handed beta-helix, Pectin lyase-like"/>
    <property type="match status" value="2"/>
</dbReference>
<evidence type="ECO:0000259" key="5">
    <source>
        <dbReference type="Pfam" id="PF00066"/>
    </source>
</evidence>
<evidence type="ECO:0000256" key="2">
    <source>
        <dbReference type="ARBA" id="ARBA00023157"/>
    </source>
</evidence>
<feature type="domain" description="DUF7630" evidence="7">
    <location>
        <begin position="1540"/>
        <end position="1587"/>
    </location>
</feature>
<keyword evidence="1" id="KW-0677">Repeat</keyword>
<feature type="domain" description="Right handed beta helix" evidence="6">
    <location>
        <begin position="863"/>
        <end position="1014"/>
    </location>
</feature>
<dbReference type="Proteomes" id="UP000187209">
    <property type="component" value="Unassembled WGS sequence"/>
</dbReference>
<dbReference type="InterPro" id="IPR012334">
    <property type="entry name" value="Pectin_lyas_fold"/>
</dbReference>
<proteinExistence type="predicted"/>
<feature type="domain" description="LNR" evidence="5">
    <location>
        <begin position="49"/>
        <end position="81"/>
    </location>
</feature>
<feature type="transmembrane region" description="Helical" evidence="4">
    <location>
        <begin position="1826"/>
        <end position="1845"/>
    </location>
</feature>
<gene>
    <name evidence="8" type="ORF">SteCoe_7822</name>
</gene>
<reference evidence="8 9" key="1">
    <citation type="submission" date="2016-11" db="EMBL/GenBank/DDBJ databases">
        <title>The macronuclear genome of Stentor coeruleus: a giant cell with tiny introns.</title>
        <authorList>
            <person name="Slabodnick M."/>
            <person name="Ruby J.G."/>
            <person name="Reiff S.B."/>
            <person name="Swart E.C."/>
            <person name="Gosai S."/>
            <person name="Prabakaran S."/>
            <person name="Witkowska E."/>
            <person name="Larue G.E."/>
            <person name="Fisher S."/>
            <person name="Freeman R.M."/>
            <person name="Gunawardena J."/>
            <person name="Chu W."/>
            <person name="Stover N.A."/>
            <person name="Gregory B.D."/>
            <person name="Nowacki M."/>
            <person name="Derisi J."/>
            <person name="Roy S.W."/>
            <person name="Marshall W.F."/>
            <person name="Sood P."/>
        </authorList>
    </citation>
    <scope>NUCLEOTIDE SEQUENCE [LARGE SCALE GENOMIC DNA]</scope>
    <source>
        <strain evidence="8">WM001</strain>
    </source>
</reference>
<protein>
    <submittedName>
        <fullName evidence="8">Uncharacterized protein</fullName>
    </submittedName>
</protein>
<evidence type="ECO:0000259" key="7">
    <source>
        <dbReference type="Pfam" id="PF24633"/>
    </source>
</evidence>
<dbReference type="SMART" id="SM00710">
    <property type="entry name" value="PbH1"/>
    <property type="match status" value="13"/>
</dbReference>